<keyword evidence="2" id="KW-0597">Phosphoprotein</keyword>
<sequence>MGTLPQLAVVKGKLCPLQPTLLHRTFESNVDKFCGTDTALIYNDEDGRGEVQINYHALNSTANRLATAMLHRIKEQARSQPNTDGDYIVAVCMHPTDRLVTTLLAIWKAGAAYLPIDPTFPPNRIQHILGEAKPALVVYDADYDNAAIFGKTPAVSYAELRKRASDLSNANIRPEAMLGKGEAQLALVLYTSGSTGVPKGVRLNHETILNRLQWQWGRFPYSATERIGVFKTALTFVDSVSEIWGPLLNGMAIVIVPKRITNNPEKLVDLLERYRIERLVLVPTLLRSLLLYLPLQQQQQQQPQQHQQPQSGSTKLLYHLRIWVCSGEPLQISLAREFFDYFQEGVHQLCNFYGSTEVMGDVTYFVCESRKQLEGYEKVPIGYPLDNTTIYIMSPDLRPVRTEEIGELYVAGLNLAEGYVNGRDPDRFIDNPLAIDPSFGRLYKTGDYASVSKGCVYYQGRMDSQIKIRGHRVDLSEVEANLLGLAGVDKGIVLCYRAGEIDQALLGFVTLEQDAPFQTGLQVEAALGDKLAHYMIPQVVLLESIPLLVNGKIDRQTLLKMYESTNNNDDTQIEIEYDYSDVPAGRLTVAKDLFETVGQVIGRSTRAKICLASNFYELGGNSLNSIITVTQLCGKGYPISITTFIGAKNLGEILDKICADERELAKHQLESANGNAEEGEFDYRMQLTAYPLALEHKSDTINIITSSFFEKADLEQWLKPQIHETDYRDILEDIWTVLIEKGLSFIVKDETGRPVGVSLNFDAHDEPEVTVTSKLIIVFEFLEFVEGPIRDSQLPTGKNQILHSFMMGTCAELSAQENIEAMHFMESEVLKLARRRNFAGIFTTNTNPLTQQLGSNVYRYQTMLDYQVNQFVYSADGTRPFAAAPDSQRAVVHWKDIRCA</sequence>
<dbReference type="InterPro" id="IPR000873">
    <property type="entry name" value="AMP-dep_synth/lig_dom"/>
</dbReference>
<accession>A0A182XLX4</accession>
<dbReference type="PROSITE" id="PS00455">
    <property type="entry name" value="AMP_BINDING"/>
    <property type="match status" value="1"/>
</dbReference>
<evidence type="ECO:0000313" key="4">
    <source>
        <dbReference type="EnsemblMetazoa" id="AQUA010869-PA"/>
    </source>
</evidence>
<evidence type="ECO:0000256" key="2">
    <source>
        <dbReference type="ARBA" id="ARBA00022553"/>
    </source>
</evidence>
<dbReference type="Proteomes" id="UP000076407">
    <property type="component" value="Unassembled WGS sequence"/>
</dbReference>
<dbReference type="CDD" id="cd05930">
    <property type="entry name" value="A_NRPS"/>
    <property type="match status" value="1"/>
</dbReference>
<dbReference type="PANTHER" id="PTHR44845">
    <property type="entry name" value="CARRIER DOMAIN-CONTAINING PROTEIN"/>
    <property type="match status" value="1"/>
</dbReference>
<evidence type="ECO:0000313" key="5">
    <source>
        <dbReference type="Proteomes" id="UP000076407"/>
    </source>
</evidence>
<dbReference type="SUPFAM" id="SSF56801">
    <property type="entry name" value="Acetyl-CoA synthetase-like"/>
    <property type="match status" value="1"/>
</dbReference>
<dbReference type="Gene3D" id="3.30.300.30">
    <property type="match status" value="1"/>
</dbReference>
<dbReference type="VEuPathDB" id="VectorBase:AQUA010869"/>
<protein>
    <recommendedName>
        <fullName evidence="3">AMP-dependent synthetase/ligase domain-containing protein</fullName>
    </recommendedName>
</protein>
<dbReference type="Pfam" id="PF00501">
    <property type="entry name" value="AMP-binding"/>
    <property type="match status" value="1"/>
</dbReference>
<dbReference type="InterPro" id="IPR042099">
    <property type="entry name" value="ANL_N_sf"/>
</dbReference>
<dbReference type="EnsemblMetazoa" id="AQUA010869-RA">
    <property type="protein sequence ID" value="AQUA010869-PA"/>
    <property type="gene ID" value="AQUA010869"/>
</dbReference>
<dbReference type="Gene3D" id="3.40.50.12780">
    <property type="entry name" value="N-terminal domain of ligase-like"/>
    <property type="match status" value="1"/>
</dbReference>
<dbReference type="STRING" id="34691.A0A182XLX4"/>
<name>A0A182XLX4_ANOQN</name>
<dbReference type="FunFam" id="3.30.300.30:FF:000030">
    <property type="entry name" value="Mutant e4 ebony"/>
    <property type="match status" value="1"/>
</dbReference>
<keyword evidence="5" id="KW-1185">Reference proteome</keyword>
<dbReference type="AlphaFoldDB" id="A0A182XLX4"/>
<organism evidence="4 5">
    <name type="scientific">Anopheles quadriannulatus</name>
    <name type="common">Mosquito</name>
    <dbReference type="NCBI Taxonomy" id="34691"/>
    <lineage>
        <taxon>Eukaryota</taxon>
        <taxon>Metazoa</taxon>
        <taxon>Ecdysozoa</taxon>
        <taxon>Arthropoda</taxon>
        <taxon>Hexapoda</taxon>
        <taxon>Insecta</taxon>
        <taxon>Pterygota</taxon>
        <taxon>Neoptera</taxon>
        <taxon>Endopterygota</taxon>
        <taxon>Diptera</taxon>
        <taxon>Nematocera</taxon>
        <taxon>Culicoidea</taxon>
        <taxon>Culicidae</taxon>
        <taxon>Anophelinae</taxon>
        <taxon>Anopheles</taxon>
    </lineage>
</organism>
<proteinExistence type="predicted"/>
<feature type="domain" description="AMP-dependent synthetase/ligase" evidence="3">
    <location>
        <begin position="26"/>
        <end position="419"/>
    </location>
</feature>
<dbReference type="PANTHER" id="PTHR44845:SF6">
    <property type="entry name" value="BETA-ALANINE-ACTIVATING ENZYME"/>
    <property type="match status" value="1"/>
</dbReference>
<keyword evidence="1" id="KW-0596">Phosphopantetheine</keyword>
<evidence type="ECO:0000259" key="3">
    <source>
        <dbReference type="Pfam" id="PF00501"/>
    </source>
</evidence>
<dbReference type="InterPro" id="IPR020845">
    <property type="entry name" value="AMP-binding_CS"/>
</dbReference>
<dbReference type="Gene3D" id="3.40.630.30">
    <property type="match status" value="1"/>
</dbReference>
<reference evidence="4" key="1">
    <citation type="submission" date="2020-05" db="UniProtKB">
        <authorList>
            <consortium name="EnsemblMetazoa"/>
        </authorList>
    </citation>
    <scope>IDENTIFICATION</scope>
    <source>
        <strain evidence="4">SANGQUA</strain>
    </source>
</reference>
<evidence type="ECO:0000256" key="1">
    <source>
        <dbReference type="ARBA" id="ARBA00022450"/>
    </source>
</evidence>
<dbReference type="FunFam" id="3.40.630.30:FF:000088">
    <property type="entry name" value="Ebony protein"/>
    <property type="match status" value="1"/>
</dbReference>
<dbReference type="InterPro" id="IPR045851">
    <property type="entry name" value="AMP-bd_C_sf"/>
</dbReference>
<dbReference type="FunFam" id="3.40.50.12780:FF:000038">
    <property type="entry name" value="Ebony protein"/>
    <property type="match status" value="1"/>
</dbReference>